<name>A0A2B7XNM5_9EURO</name>
<dbReference type="PANTHER" id="PTHR17178">
    <property type="entry name" value="SECRETORY GRANULE PROTEOGLYCAN CORE PROTEIN"/>
    <property type="match status" value="1"/>
</dbReference>
<feature type="compositionally biased region" description="Polar residues" evidence="2">
    <location>
        <begin position="134"/>
        <end position="151"/>
    </location>
</feature>
<evidence type="ECO:0000256" key="1">
    <source>
        <dbReference type="PROSITE-ProRule" id="PRU00076"/>
    </source>
</evidence>
<keyword evidence="3" id="KW-0812">Transmembrane</keyword>
<feature type="compositionally biased region" description="Polar residues" evidence="2">
    <location>
        <begin position="8"/>
        <end position="31"/>
    </location>
</feature>
<dbReference type="Proteomes" id="UP000223968">
    <property type="component" value="Unassembled WGS sequence"/>
</dbReference>
<feature type="compositionally biased region" description="Polar residues" evidence="2">
    <location>
        <begin position="274"/>
        <end position="286"/>
    </location>
</feature>
<feature type="compositionally biased region" description="Polar residues" evidence="2">
    <location>
        <begin position="77"/>
        <end position="87"/>
    </location>
</feature>
<feature type="transmembrane region" description="Helical" evidence="3">
    <location>
        <begin position="502"/>
        <end position="529"/>
    </location>
</feature>
<keyword evidence="6" id="KW-1185">Reference proteome</keyword>
<proteinExistence type="predicted"/>
<feature type="compositionally biased region" description="Basic and acidic residues" evidence="2">
    <location>
        <begin position="682"/>
        <end position="692"/>
    </location>
</feature>
<feature type="disulfide bond" evidence="1">
    <location>
        <begin position="569"/>
        <end position="578"/>
    </location>
</feature>
<evidence type="ECO:0000259" key="4">
    <source>
        <dbReference type="PROSITE" id="PS50026"/>
    </source>
</evidence>
<feature type="region of interest" description="Disordered" evidence="2">
    <location>
        <begin position="440"/>
        <end position="487"/>
    </location>
</feature>
<accession>A0A2B7XNM5</accession>
<comment type="caution">
    <text evidence="5">The sequence shown here is derived from an EMBL/GenBank/DDBJ whole genome shotgun (WGS) entry which is preliminary data.</text>
</comment>
<evidence type="ECO:0000313" key="5">
    <source>
        <dbReference type="EMBL" id="PGH10579.1"/>
    </source>
</evidence>
<comment type="caution">
    <text evidence="1">Lacks conserved residue(s) required for the propagation of feature annotation.</text>
</comment>
<organism evidence="5 6">
    <name type="scientific">Helicocarpus griseus UAMH5409</name>
    <dbReference type="NCBI Taxonomy" id="1447875"/>
    <lineage>
        <taxon>Eukaryota</taxon>
        <taxon>Fungi</taxon>
        <taxon>Dikarya</taxon>
        <taxon>Ascomycota</taxon>
        <taxon>Pezizomycotina</taxon>
        <taxon>Eurotiomycetes</taxon>
        <taxon>Eurotiomycetidae</taxon>
        <taxon>Onygenales</taxon>
        <taxon>Ajellomycetaceae</taxon>
        <taxon>Helicocarpus</taxon>
    </lineage>
</organism>
<dbReference type="PROSITE" id="PS00022">
    <property type="entry name" value="EGF_1"/>
    <property type="match status" value="1"/>
</dbReference>
<dbReference type="PANTHER" id="PTHR17178:SF0">
    <property type="entry name" value="SERGLYCIN"/>
    <property type="match status" value="1"/>
</dbReference>
<protein>
    <recommendedName>
        <fullName evidence="4">EGF-like domain-containing protein</fullName>
    </recommendedName>
</protein>
<feature type="region of interest" description="Disordered" evidence="2">
    <location>
        <begin position="660"/>
        <end position="746"/>
    </location>
</feature>
<dbReference type="InterPro" id="IPR000742">
    <property type="entry name" value="EGF"/>
</dbReference>
<keyword evidence="1" id="KW-0245">EGF-like domain</keyword>
<reference evidence="5 6" key="1">
    <citation type="submission" date="2017-10" db="EMBL/GenBank/DDBJ databases">
        <title>Comparative genomics in systemic dimorphic fungi from Ajellomycetaceae.</title>
        <authorList>
            <person name="Munoz J.F."/>
            <person name="Mcewen J.G."/>
            <person name="Clay O.K."/>
            <person name="Cuomo C.A."/>
        </authorList>
    </citation>
    <scope>NUCLEOTIDE SEQUENCE [LARGE SCALE GENOMIC DNA]</scope>
    <source>
        <strain evidence="5 6">UAMH5409</strain>
    </source>
</reference>
<evidence type="ECO:0000256" key="2">
    <source>
        <dbReference type="SAM" id="MobiDB-lite"/>
    </source>
</evidence>
<keyword evidence="3" id="KW-0472">Membrane</keyword>
<feature type="compositionally biased region" description="Low complexity" evidence="2">
    <location>
        <begin position="722"/>
        <end position="731"/>
    </location>
</feature>
<sequence>MEAGDRGIQSSEDTNQARTPNKTLPGSNSTRRPPPVPAAFKSLDNTAKSNLILTPSPAPQWPLRDDSNGQRIEKNTSPEAVNFSKRQAPQRPARPGNVPSLLDASKIHDYTPSIPYRQRAPGSSFQQPHPAPQSPEQNLMSPDNVSDTGSLGSIPDFPVPGSQIAQPTPAANGPSGRRNHNLGRPPATRRVASSYYSSASFVSPIPEESPETLPRKGGSFASSKVIPSSWGSAPPIADFRKSAELDIPGDGDDKPSDSLVRQASLGKRGKASLRTINKTQGDQSVDGNKDSKSRNNESSEKEQTTPTATVVSTGGKVVDPPQKDNNATDRSTQRHLDDYTSPETSDDEFEKPPIPFMGPESDTASVLKNEENGNFSAPTGTNQRKRPPRINIDAVREAEARGSLTSLPDLIRRATKLASNLDRGKTASRLGIMDIMRASNDNRSRNSGSISDILASFPPPGIATPSGGDRWPGPFTSENSGPCGDLEKGRERRRRRCYGMPLWAVILTCVLGFALVAAAVIVPIAFTVLPRANQESQPSSAPVSNCQNTDPCMNGGISVGNPGSCGCVCVDGFRGDRCGFAGDSSCTTMNLANEPSRVQNATLGNAIPRLFEDSEADFNIPLNKTRLLRLFNGEDMSCTSQNALVTFNGASRKRNEQMVPQAEGVLGGPDETILPSPAISREGIDNANDRKPNILGRQVGEDDSPAPAQTDSPDPPKTNPKAPLQPNSSAPAPAPTGPKTPSLPPLTPKLFDFSRIAVLFIFEQTEDVADAVSAHDSIQSFFQDPAGESGRQRSSMGVNSGAQNYTLDFIGFTIRLDNGTIVGGK</sequence>
<dbReference type="CDD" id="cd00054">
    <property type="entry name" value="EGF_CA"/>
    <property type="match status" value="1"/>
</dbReference>
<gene>
    <name evidence="5" type="ORF">AJ79_05401</name>
</gene>
<feature type="domain" description="EGF-like" evidence="4">
    <location>
        <begin position="542"/>
        <end position="579"/>
    </location>
</feature>
<dbReference type="EMBL" id="PDNB01000085">
    <property type="protein sequence ID" value="PGH10579.1"/>
    <property type="molecule type" value="Genomic_DNA"/>
</dbReference>
<feature type="compositionally biased region" description="Low complexity" evidence="2">
    <location>
        <begin position="189"/>
        <end position="203"/>
    </location>
</feature>
<feature type="compositionally biased region" description="Polar residues" evidence="2">
    <location>
        <begin position="43"/>
        <end position="53"/>
    </location>
</feature>
<dbReference type="STRING" id="1447875.A0A2B7XNM5"/>
<feature type="region of interest" description="Disordered" evidence="2">
    <location>
        <begin position="1"/>
        <end position="354"/>
    </location>
</feature>
<dbReference type="OrthoDB" id="283575at2759"/>
<feature type="compositionally biased region" description="Basic and acidic residues" evidence="2">
    <location>
        <begin position="63"/>
        <end position="76"/>
    </location>
</feature>
<feature type="compositionally biased region" description="Polar residues" evidence="2">
    <location>
        <begin position="440"/>
        <end position="450"/>
    </location>
</feature>
<dbReference type="AlphaFoldDB" id="A0A2B7XNM5"/>
<dbReference type="PROSITE" id="PS50026">
    <property type="entry name" value="EGF_3"/>
    <property type="match status" value="1"/>
</dbReference>
<keyword evidence="1" id="KW-1015">Disulfide bond</keyword>
<feature type="compositionally biased region" description="Basic and acidic residues" evidence="2">
    <location>
        <begin position="287"/>
        <end position="303"/>
    </location>
</feature>
<feature type="compositionally biased region" description="Polar residues" evidence="2">
    <location>
        <begin position="220"/>
        <end position="231"/>
    </location>
</feature>
<evidence type="ECO:0000313" key="6">
    <source>
        <dbReference type="Proteomes" id="UP000223968"/>
    </source>
</evidence>
<keyword evidence="3" id="KW-1133">Transmembrane helix</keyword>
<feature type="compositionally biased region" description="Pro residues" evidence="2">
    <location>
        <begin position="732"/>
        <end position="746"/>
    </location>
</feature>
<dbReference type="PROSITE" id="PS01186">
    <property type="entry name" value="EGF_2"/>
    <property type="match status" value="1"/>
</dbReference>
<evidence type="ECO:0000256" key="3">
    <source>
        <dbReference type="SAM" id="Phobius"/>
    </source>
</evidence>